<keyword evidence="5" id="KW-0539">Nucleus</keyword>
<evidence type="ECO:0000256" key="2">
    <source>
        <dbReference type="ARBA" id="ARBA00023015"/>
    </source>
</evidence>
<dbReference type="Pfam" id="PF00170">
    <property type="entry name" value="bZIP_1"/>
    <property type="match status" value="1"/>
</dbReference>
<dbReference type="EMBL" id="KI392075">
    <property type="protein sequence ID" value="ERN19086.1"/>
    <property type="molecule type" value="Genomic_DNA"/>
</dbReference>
<comment type="subcellular location">
    <subcellularLocation>
        <location evidence="1">Nucleus</location>
    </subcellularLocation>
</comment>
<dbReference type="PROSITE" id="PS50217">
    <property type="entry name" value="BZIP"/>
    <property type="match status" value="1"/>
</dbReference>
<dbReference type="GO" id="GO:0005634">
    <property type="term" value="C:nucleus"/>
    <property type="evidence" value="ECO:0007669"/>
    <property type="project" value="UniProtKB-SubCell"/>
</dbReference>
<dbReference type="InterPro" id="IPR046347">
    <property type="entry name" value="bZIP_sf"/>
</dbReference>
<evidence type="ECO:0000256" key="3">
    <source>
        <dbReference type="ARBA" id="ARBA00023125"/>
    </source>
</evidence>
<keyword evidence="9" id="KW-1185">Reference proteome</keyword>
<dbReference type="HOGENOM" id="CLU_148265_0_0_1"/>
<protein>
    <recommendedName>
        <fullName evidence="7">BZIP domain-containing protein</fullName>
    </recommendedName>
</protein>
<keyword evidence="4" id="KW-0804">Transcription</keyword>
<evidence type="ECO:0000256" key="5">
    <source>
        <dbReference type="ARBA" id="ARBA00023242"/>
    </source>
</evidence>
<dbReference type="GO" id="GO:0003677">
    <property type="term" value="F:DNA binding"/>
    <property type="evidence" value="ECO:0007669"/>
    <property type="project" value="UniProtKB-KW"/>
</dbReference>
<feature type="coiled-coil region" evidence="6">
    <location>
        <begin position="88"/>
        <end position="115"/>
    </location>
</feature>
<dbReference type="PANTHER" id="PTHR22952:SF175">
    <property type="entry name" value="PROTEIN ABSCISIC ACID-INSENSITIVE 5"/>
    <property type="match status" value="1"/>
</dbReference>
<keyword evidence="6" id="KW-0175">Coiled coil</keyword>
<dbReference type="SUPFAM" id="SSF57959">
    <property type="entry name" value="Leucine zipper domain"/>
    <property type="match status" value="1"/>
</dbReference>
<dbReference type="CDD" id="cd14707">
    <property type="entry name" value="bZIP_plant_BZIP46"/>
    <property type="match status" value="1"/>
</dbReference>
<proteinExistence type="predicted"/>
<dbReference type="GO" id="GO:0003700">
    <property type="term" value="F:DNA-binding transcription factor activity"/>
    <property type="evidence" value="ECO:0007669"/>
    <property type="project" value="InterPro"/>
</dbReference>
<dbReference type="FunFam" id="1.20.5.170:FF:000020">
    <property type="entry name" value="BZIP transcription factor"/>
    <property type="match status" value="1"/>
</dbReference>
<dbReference type="SMART" id="SM00338">
    <property type="entry name" value="BRLZ"/>
    <property type="match status" value="1"/>
</dbReference>
<accession>U5D0G9</accession>
<dbReference type="InterPro" id="IPR043452">
    <property type="entry name" value="BZIP46-like"/>
</dbReference>
<dbReference type="Gene3D" id="1.20.5.170">
    <property type="match status" value="1"/>
</dbReference>
<sequence>MEYTQTNGSSPTTNGVQTAASLSIWQQSNPSNNLMLPFEQGSYGAGIGGSHSHGGGVDISNVIYFNNVNGNGVLGNVVRNGGQVPRRRRNVMEALEELEERKRQRKIKNRESAARSRARKQAYTCQLDISVAELKEENARLKNELVF</sequence>
<evidence type="ECO:0000259" key="7">
    <source>
        <dbReference type="PROSITE" id="PS50217"/>
    </source>
</evidence>
<name>U5D0G9_AMBTC</name>
<reference evidence="9" key="1">
    <citation type="journal article" date="2013" name="Science">
        <title>The Amborella genome and the evolution of flowering plants.</title>
        <authorList>
            <consortium name="Amborella Genome Project"/>
        </authorList>
    </citation>
    <scope>NUCLEOTIDE SEQUENCE [LARGE SCALE GENOMIC DNA]</scope>
</reference>
<dbReference type="AlphaFoldDB" id="U5D0G9"/>
<evidence type="ECO:0000256" key="1">
    <source>
        <dbReference type="ARBA" id="ARBA00004123"/>
    </source>
</evidence>
<keyword evidence="2" id="KW-0805">Transcription regulation</keyword>
<dbReference type="Proteomes" id="UP000017836">
    <property type="component" value="Unassembled WGS sequence"/>
</dbReference>
<evidence type="ECO:0000313" key="8">
    <source>
        <dbReference type="EMBL" id="ERN19086.1"/>
    </source>
</evidence>
<evidence type="ECO:0000313" key="9">
    <source>
        <dbReference type="Proteomes" id="UP000017836"/>
    </source>
</evidence>
<gene>
    <name evidence="8" type="ORF">AMTR_s00061p00118690</name>
</gene>
<evidence type="ECO:0000256" key="6">
    <source>
        <dbReference type="SAM" id="Coils"/>
    </source>
</evidence>
<dbReference type="PROSITE" id="PS00036">
    <property type="entry name" value="BZIP_BASIC"/>
    <property type="match status" value="1"/>
</dbReference>
<dbReference type="PANTHER" id="PTHR22952">
    <property type="entry name" value="CAMP-RESPONSE ELEMENT BINDING PROTEIN-RELATED"/>
    <property type="match status" value="1"/>
</dbReference>
<evidence type="ECO:0000256" key="4">
    <source>
        <dbReference type="ARBA" id="ARBA00023163"/>
    </source>
</evidence>
<dbReference type="InterPro" id="IPR004827">
    <property type="entry name" value="bZIP"/>
</dbReference>
<feature type="domain" description="BZIP" evidence="7">
    <location>
        <begin position="99"/>
        <end position="145"/>
    </location>
</feature>
<dbReference type="GO" id="GO:0045893">
    <property type="term" value="P:positive regulation of DNA-templated transcription"/>
    <property type="evidence" value="ECO:0007669"/>
    <property type="project" value="InterPro"/>
</dbReference>
<dbReference type="STRING" id="13333.U5D0G9"/>
<keyword evidence="3" id="KW-0238">DNA-binding</keyword>
<dbReference type="Gramene" id="ERN19086">
    <property type="protein sequence ID" value="ERN19086"/>
    <property type="gene ID" value="AMTR_s00061p00118690"/>
</dbReference>
<organism evidence="8 9">
    <name type="scientific">Amborella trichopoda</name>
    <dbReference type="NCBI Taxonomy" id="13333"/>
    <lineage>
        <taxon>Eukaryota</taxon>
        <taxon>Viridiplantae</taxon>
        <taxon>Streptophyta</taxon>
        <taxon>Embryophyta</taxon>
        <taxon>Tracheophyta</taxon>
        <taxon>Spermatophyta</taxon>
        <taxon>Magnoliopsida</taxon>
        <taxon>Amborellales</taxon>
        <taxon>Amborellaceae</taxon>
        <taxon>Amborella</taxon>
    </lineage>
</organism>